<name>A0A9N9AUQ0_FUNMO</name>
<feature type="non-terminal residue" evidence="2">
    <location>
        <position position="1"/>
    </location>
</feature>
<keyword evidence="3" id="KW-1185">Reference proteome</keyword>
<sequence>DIKVRLSKNSELLRNSKTMNTVYCFSENSNLSQDSSNRLPGFEENHQS</sequence>
<evidence type="ECO:0000313" key="2">
    <source>
        <dbReference type="EMBL" id="CAG8541492.1"/>
    </source>
</evidence>
<protein>
    <submittedName>
        <fullName evidence="2">969_t:CDS:1</fullName>
    </submittedName>
</protein>
<reference evidence="2" key="1">
    <citation type="submission" date="2021-06" db="EMBL/GenBank/DDBJ databases">
        <authorList>
            <person name="Kallberg Y."/>
            <person name="Tangrot J."/>
            <person name="Rosling A."/>
        </authorList>
    </citation>
    <scope>NUCLEOTIDE SEQUENCE</scope>
    <source>
        <strain evidence="2">87-6 pot B 2015</strain>
    </source>
</reference>
<dbReference type="AlphaFoldDB" id="A0A9N9AUQ0"/>
<evidence type="ECO:0000256" key="1">
    <source>
        <dbReference type="SAM" id="MobiDB-lite"/>
    </source>
</evidence>
<dbReference type="EMBL" id="CAJVPP010001214">
    <property type="protein sequence ID" value="CAG8541492.1"/>
    <property type="molecule type" value="Genomic_DNA"/>
</dbReference>
<gene>
    <name evidence="2" type="ORF">FMOSSE_LOCUS6000</name>
</gene>
<organism evidence="2 3">
    <name type="scientific">Funneliformis mosseae</name>
    <name type="common">Endomycorrhizal fungus</name>
    <name type="synonym">Glomus mosseae</name>
    <dbReference type="NCBI Taxonomy" id="27381"/>
    <lineage>
        <taxon>Eukaryota</taxon>
        <taxon>Fungi</taxon>
        <taxon>Fungi incertae sedis</taxon>
        <taxon>Mucoromycota</taxon>
        <taxon>Glomeromycotina</taxon>
        <taxon>Glomeromycetes</taxon>
        <taxon>Glomerales</taxon>
        <taxon>Glomeraceae</taxon>
        <taxon>Funneliformis</taxon>
    </lineage>
</organism>
<dbReference type="Proteomes" id="UP000789375">
    <property type="component" value="Unassembled WGS sequence"/>
</dbReference>
<feature type="region of interest" description="Disordered" evidence="1">
    <location>
        <begin position="29"/>
        <end position="48"/>
    </location>
</feature>
<evidence type="ECO:0000313" key="3">
    <source>
        <dbReference type="Proteomes" id="UP000789375"/>
    </source>
</evidence>
<comment type="caution">
    <text evidence="2">The sequence shown here is derived from an EMBL/GenBank/DDBJ whole genome shotgun (WGS) entry which is preliminary data.</text>
</comment>
<accession>A0A9N9AUQ0</accession>
<feature type="compositionally biased region" description="Polar residues" evidence="1">
    <location>
        <begin position="29"/>
        <end position="38"/>
    </location>
</feature>
<proteinExistence type="predicted"/>